<dbReference type="Proteomes" id="UP001426770">
    <property type="component" value="Unassembled WGS sequence"/>
</dbReference>
<dbReference type="InterPro" id="IPR027417">
    <property type="entry name" value="P-loop_NTPase"/>
</dbReference>
<protein>
    <recommendedName>
        <fullName evidence="3">Uridine kinase</fullName>
    </recommendedName>
</protein>
<dbReference type="EMBL" id="BAABRR010000017">
    <property type="protein sequence ID" value="GAA5520005.1"/>
    <property type="molecule type" value="Genomic_DNA"/>
</dbReference>
<evidence type="ECO:0000313" key="1">
    <source>
        <dbReference type="EMBL" id="GAA5520005.1"/>
    </source>
</evidence>
<accession>A0ABP9WME9</accession>
<proteinExistence type="predicted"/>
<comment type="caution">
    <text evidence="1">The sequence shown here is derived from an EMBL/GenBank/DDBJ whole genome shotgun (WGS) entry which is preliminary data.</text>
</comment>
<reference evidence="1 2" key="1">
    <citation type="submission" date="2024-02" db="EMBL/GenBank/DDBJ databases">
        <title>Lysinimicrobium sediminis NBRC 112286.</title>
        <authorList>
            <person name="Ichikawa N."/>
            <person name="Katano-Makiyama Y."/>
            <person name="Hidaka K."/>
        </authorList>
    </citation>
    <scope>NUCLEOTIDE SEQUENCE [LARGE SCALE GENOMIC DNA]</scope>
    <source>
        <strain evidence="1 2">NBRC 112286</strain>
    </source>
</reference>
<dbReference type="Gene3D" id="3.40.50.300">
    <property type="entry name" value="P-loop containing nucleotide triphosphate hydrolases"/>
    <property type="match status" value="1"/>
</dbReference>
<evidence type="ECO:0000313" key="2">
    <source>
        <dbReference type="Proteomes" id="UP001426770"/>
    </source>
</evidence>
<gene>
    <name evidence="1" type="ORF">Lsed01_02466</name>
</gene>
<evidence type="ECO:0008006" key="3">
    <source>
        <dbReference type="Google" id="ProtNLM"/>
    </source>
</evidence>
<organism evidence="1 2">
    <name type="scientific">Demequina sediminis</name>
    <dbReference type="NCBI Taxonomy" id="1930058"/>
    <lineage>
        <taxon>Bacteria</taxon>
        <taxon>Bacillati</taxon>
        <taxon>Actinomycetota</taxon>
        <taxon>Actinomycetes</taxon>
        <taxon>Micrococcales</taxon>
        <taxon>Demequinaceae</taxon>
        <taxon>Demequina</taxon>
    </lineage>
</organism>
<keyword evidence="2" id="KW-1185">Reference proteome</keyword>
<dbReference type="SUPFAM" id="SSF52540">
    <property type="entry name" value="P-loop containing nucleoside triphosphate hydrolases"/>
    <property type="match status" value="1"/>
</dbReference>
<name>A0ABP9WME9_9MICO</name>
<sequence length="196" mass="20735">MVAFVRAAPARLGDTRLVLIDGPAGAGKTTLANRIAVALGGEPSRGAGTFDPAAPAPTVPVLHADDMYEGWDGLGALPAVMTDGVLGPLRRGEPGGFRMWDWHEGRRTHLIPVAPRPFVIAEGVGVAFARARAAAAAVLYVDAPAATRLERGIARDGEAMREEWLRWQESEAVHLERSGARDAADFRLDGAADIPD</sequence>